<dbReference type="PANTHER" id="PTHR23024:SF24">
    <property type="entry name" value="ALPHA_BETA HYDROLASE FOLD-3 DOMAIN-CONTAINING PROTEIN"/>
    <property type="match status" value="1"/>
</dbReference>
<keyword evidence="4" id="KW-1185">Reference proteome</keyword>
<dbReference type="InterPro" id="IPR029058">
    <property type="entry name" value="AB_hydrolase_fold"/>
</dbReference>
<protein>
    <recommendedName>
        <fullName evidence="2">Alpha/beta hydrolase fold-3 domain-containing protein</fullName>
    </recommendedName>
</protein>
<organism evidence="3 4">
    <name type="scientific">Sphagnum jensenii</name>
    <dbReference type="NCBI Taxonomy" id="128206"/>
    <lineage>
        <taxon>Eukaryota</taxon>
        <taxon>Viridiplantae</taxon>
        <taxon>Streptophyta</taxon>
        <taxon>Embryophyta</taxon>
        <taxon>Bryophyta</taxon>
        <taxon>Sphagnophytina</taxon>
        <taxon>Sphagnopsida</taxon>
        <taxon>Sphagnales</taxon>
        <taxon>Sphagnaceae</taxon>
        <taxon>Sphagnum</taxon>
    </lineage>
</organism>
<feature type="region of interest" description="Disordered" evidence="1">
    <location>
        <begin position="1"/>
        <end position="21"/>
    </location>
</feature>
<proteinExistence type="predicted"/>
<evidence type="ECO:0000313" key="3">
    <source>
        <dbReference type="EMBL" id="CAK9865214.1"/>
    </source>
</evidence>
<dbReference type="EMBL" id="OZ023716">
    <property type="protein sequence ID" value="CAK9865214.1"/>
    <property type="molecule type" value="Genomic_DNA"/>
</dbReference>
<gene>
    <name evidence="3" type="ORF">CSSPJE1EN2_LOCUS8209</name>
</gene>
<dbReference type="PANTHER" id="PTHR23024">
    <property type="entry name" value="ARYLACETAMIDE DEACETYLASE"/>
    <property type="match status" value="1"/>
</dbReference>
<dbReference type="InterPro" id="IPR013094">
    <property type="entry name" value="AB_hydrolase_3"/>
</dbReference>
<dbReference type="Proteomes" id="UP001497522">
    <property type="component" value="Chromosome 15"/>
</dbReference>
<evidence type="ECO:0000259" key="2">
    <source>
        <dbReference type="Pfam" id="PF07859"/>
    </source>
</evidence>
<sequence length="371" mass="41310">MEANTINSEVDEEDSTTRPNEMSSIWSLRLISPFLVGANNLAKRKDGTYNRKLGDLMELKVAANPKPVKGVKTRDVVVDSETGVWVRLFIPTSVRTSSPVAEEAASSGKEEAHEESDKKLPVIFYFHGGGFTILSADFVLYDAFCRRLARKCEALVISVNYRRSPECRFPVAYDDCYAAVQWLRNQQHSSATVQSDDLLLPHNADLSHCFLMGDSAGGNIVHHVGLRVAGKDLTPVCIKAHILIQPFFGGEERTPSEKRSVPIISAASTDFYWRAYLPQGANRDHPACNIFGPNSSDLSNVPLPPSLVIAGGLDVLEDWEVRYVEGMKKAGKEVHYLFYKDGIHTFHLFNQRKIGLQLMLDMCAFIHGHCQ</sequence>
<evidence type="ECO:0000313" key="4">
    <source>
        <dbReference type="Proteomes" id="UP001497522"/>
    </source>
</evidence>
<reference evidence="3" key="1">
    <citation type="submission" date="2024-03" db="EMBL/GenBank/DDBJ databases">
        <authorList>
            <consortium name="ELIXIR-Norway"/>
            <consortium name="Elixir Norway"/>
        </authorList>
    </citation>
    <scope>NUCLEOTIDE SEQUENCE</scope>
</reference>
<feature type="domain" description="Alpha/beta hydrolase fold-3" evidence="2">
    <location>
        <begin position="123"/>
        <end position="347"/>
    </location>
</feature>
<dbReference type="SUPFAM" id="SSF53474">
    <property type="entry name" value="alpha/beta-Hydrolases"/>
    <property type="match status" value="1"/>
</dbReference>
<dbReference type="Pfam" id="PF07859">
    <property type="entry name" value="Abhydrolase_3"/>
    <property type="match status" value="1"/>
</dbReference>
<name>A0ABP1ARM3_9BRYO</name>
<dbReference type="Gene3D" id="3.40.50.1820">
    <property type="entry name" value="alpha/beta hydrolase"/>
    <property type="match status" value="1"/>
</dbReference>
<evidence type="ECO:0000256" key="1">
    <source>
        <dbReference type="SAM" id="MobiDB-lite"/>
    </source>
</evidence>
<accession>A0ABP1ARM3</accession>
<dbReference type="InterPro" id="IPR050466">
    <property type="entry name" value="Carboxylest/Gibb_receptor"/>
</dbReference>